<dbReference type="OrthoDB" id="5372935at2759"/>
<evidence type="ECO:0000313" key="2">
    <source>
        <dbReference type="Proteomes" id="UP000053617"/>
    </source>
</evidence>
<evidence type="ECO:0008006" key="3">
    <source>
        <dbReference type="Google" id="ProtNLM"/>
    </source>
</evidence>
<dbReference type="InterPro" id="IPR038883">
    <property type="entry name" value="AN11006-like"/>
</dbReference>
<dbReference type="EMBL" id="KN847484">
    <property type="protein sequence ID" value="KIW99811.1"/>
    <property type="molecule type" value="Genomic_DNA"/>
</dbReference>
<dbReference type="HOGENOM" id="CLU_057896_1_0_1"/>
<dbReference type="AlphaFoldDB" id="A0A0D2FCI0"/>
<evidence type="ECO:0000313" key="1">
    <source>
        <dbReference type="EMBL" id="KIW99811.1"/>
    </source>
</evidence>
<dbReference type="PANTHER" id="PTHR42085">
    <property type="entry name" value="F-BOX DOMAIN-CONTAINING PROTEIN"/>
    <property type="match status" value="1"/>
</dbReference>
<dbReference type="GeneID" id="25298810"/>
<gene>
    <name evidence="1" type="ORF">Z518_10739</name>
</gene>
<keyword evidence="2" id="KW-1185">Reference proteome</keyword>
<protein>
    <recommendedName>
        <fullName evidence="3">F-box domain-containing protein</fullName>
    </recommendedName>
</protein>
<dbReference type="Proteomes" id="UP000053617">
    <property type="component" value="Unassembled WGS sequence"/>
</dbReference>
<dbReference type="VEuPathDB" id="FungiDB:Z518_10739"/>
<reference evidence="1 2" key="1">
    <citation type="submission" date="2015-01" db="EMBL/GenBank/DDBJ databases">
        <title>The Genome Sequence of Rhinocladiella mackenzie CBS 650.93.</title>
        <authorList>
            <consortium name="The Broad Institute Genomics Platform"/>
            <person name="Cuomo C."/>
            <person name="de Hoog S."/>
            <person name="Gorbushina A."/>
            <person name="Stielow B."/>
            <person name="Teixiera M."/>
            <person name="Abouelleil A."/>
            <person name="Chapman S.B."/>
            <person name="Priest M."/>
            <person name="Young S.K."/>
            <person name="Wortman J."/>
            <person name="Nusbaum C."/>
            <person name="Birren B."/>
        </authorList>
    </citation>
    <scope>NUCLEOTIDE SEQUENCE [LARGE SCALE GENOMIC DNA]</scope>
    <source>
        <strain evidence="1 2">CBS 650.93</strain>
    </source>
</reference>
<accession>A0A0D2FCI0</accession>
<name>A0A0D2FCI0_9EURO</name>
<organism evidence="1 2">
    <name type="scientific">Rhinocladiella mackenziei CBS 650.93</name>
    <dbReference type="NCBI Taxonomy" id="1442369"/>
    <lineage>
        <taxon>Eukaryota</taxon>
        <taxon>Fungi</taxon>
        <taxon>Dikarya</taxon>
        <taxon>Ascomycota</taxon>
        <taxon>Pezizomycotina</taxon>
        <taxon>Eurotiomycetes</taxon>
        <taxon>Chaetothyriomycetidae</taxon>
        <taxon>Chaetothyriales</taxon>
        <taxon>Herpotrichiellaceae</taxon>
        <taxon>Rhinocladiella</taxon>
    </lineage>
</organism>
<sequence length="268" mass="30045">MPASWRDGLVNAFPIPQGRVKLKKGSKANNNIDTICDALGEALDETFSAPLRDPFPFFELPAEIRNRIYRLVLFSPTGSQGADGKPKPRTAILTTSKRMHQEVSYILYSSSSFRIFPLQDFESAPVVQDLPLRYRSMVTKLEMVVGSDWTRPPKTWRVSRLLAKRLGKLSAVRTLKIFVTLDPSQPIFEPYWVSFDFYTDFCGNLLRDVLSSMPHLMAIEMDGYSSVDTTGPLVSRLRAEAEAQGKTCTLGPTKLLATPTGLNPFFCQ</sequence>
<dbReference type="RefSeq" id="XP_013267024.1">
    <property type="nucleotide sequence ID" value="XM_013411570.1"/>
</dbReference>
<proteinExistence type="predicted"/>
<dbReference type="PANTHER" id="PTHR42085:SF2">
    <property type="entry name" value="F-BOX DOMAIN-CONTAINING PROTEIN"/>
    <property type="match status" value="1"/>
</dbReference>